<keyword evidence="2" id="KW-0489">Methyltransferase</keyword>
<feature type="domain" description="DNA methylase N-4/N-6" evidence="5">
    <location>
        <begin position="218"/>
        <end position="276"/>
    </location>
</feature>
<comment type="caution">
    <text evidence="6">The sequence shown here is derived from an EMBL/GenBank/DDBJ whole genome shotgun (WGS) entry which is preliminary data.</text>
</comment>
<dbReference type="Proteomes" id="UP000231878">
    <property type="component" value="Unassembled WGS sequence"/>
</dbReference>
<sequence length="291" mass="32073">MIRAMKRASTMAARHTQQCGRLVPRAHFHSRNTMTIHATDAAPAADLSPLLDRLHAMDALTLARMLPDASIDMVFTDPPYSSGGLHTSARSRPPSEKYINSDTKTVYTDFESDNMDQRAWAFWCHAWLSECRRALKPGGLLVSFIDWRQLPTLTDVVQAAGLILRGVAVWDKTPGRTRPRRGGFAQQAEFVVWASRGAMRDCEVYLPGVFPCRLPLPKQHVTEKPLDIAREVVRLVPAGGVVCDLFAGSGTFLVAAREAGLHWIGCETNAAYHAIALHRLGMSSDSALQVT</sequence>
<dbReference type="SUPFAM" id="SSF53335">
    <property type="entry name" value="S-adenosyl-L-methionine-dependent methyltransferases"/>
    <property type="match status" value="1"/>
</dbReference>
<evidence type="ECO:0000313" key="7">
    <source>
        <dbReference type="Proteomes" id="UP000231878"/>
    </source>
</evidence>
<dbReference type="InterPro" id="IPR001091">
    <property type="entry name" value="RM_Methyltransferase"/>
</dbReference>
<evidence type="ECO:0000313" key="6">
    <source>
        <dbReference type="EMBL" id="PJO67520.1"/>
    </source>
</evidence>
<gene>
    <name evidence="6" type="ORF">CWD88_03550</name>
</gene>
<dbReference type="InterPro" id="IPR002941">
    <property type="entry name" value="DNA_methylase_N4/N6"/>
</dbReference>
<dbReference type="AlphaFoldDB" id="A0AAX0UGM2"/>
<dbReference type="GO" id="GO:0003677">
    <property type="term" value="F:DNA binding"/>
    <property type="evidence" value="ECO:0007669"/>
    <property type="project" value="InterPro"/>
</dbReference>
<evidence type="ECO:0000256" key="2">
    <source>
        <dbReference type="ARBA" id="ARBA00022603"/>
    </source>
</evidence>
<accession>A0AAX0UGM2</accession>
<evidence type="ECO:0000256" key="4">
    <source>
        <dbReference type="RuleBase" id="RU362026"/>
    </source>
</evidence>
<dbReference type="PRINTS" id="PR00508">
    <property type="entry name" value="S21N4MTFRASE"/>
</dbReference>
<dbReference type="Gene3D" id="3.40.50.150">
    <property type="entry name" value="Vaccinia Virus protein VP39"/>
    <property type="match status" value="1"/>
</dbReference>
<keyword evidence="3" id="KW-0808">Transferase</keyword>
<evidence type="ECO:0000256" key="3">
    <source>
        <dbReference type="ARBA" id="ARBA00022679"/>
    </source>
</evidence>
<reference evidence="6 7" key="1">
    <citation type="submission" date="2017-11" db="EMBL/GenBank/DDBJ databases">
        <title>Molecular characterization of Burkholderia pseudomallei and closely related isolates from Vietnam.</title>
        <authorList>
            <person name="Ustinov D.V."/>
            <person name="Antonov A.S."/>
            <person name="Avdusheva E.F."/>
            <person name="Shpak I.M."/>
            <person name="Zakharova I.B."/>
            <person name="Thi L.A."/>
            <person name="Teteryatnikova N."/>
            <person name="Lopasteyskaya Y.A."/>
            <person name="Kuzyutina J.A."/>
            <person name="Ngo T.N."/>
            <person name="Victorov D.V."/>
        </authorList>
    </citation>
    <scope>NUCLEOTIDE SEQUENCE [LARGE SCALE GENOMIC DNA]</scope>
    <source>
        <strain evidence="6 7">V1512</strain>
    </source>
</reference>
<dbReference type="InterPro" id="IPR029063">
    <property type="entry name" value="SAM-dependent_MTases_sf"/>
</dbReference>
<dbReference type="EC" id="2.1.1.-" evidence="4"/>
<feature type="domain" description="DNA methylase N-4/N-6" evidence="5">
    <location>
        <begin position="71"/>
        <end position="197"/>
    </location>
</feature>
<protein>
    <recommendedName>
        <fullName evidence="4">Methyltransferase</fullName>
        <ecNumber evidence="4">2.1.1.-</ecNumber>
    </recommendedName>
</protein>
<dbReference type="InterPro" id="IPR002052">
    <property type="entry name" value="DNA_methylase_N6_adenine_CS"/>
</dbReference>
<evidence type="ECO:0000256" key="1">
    <source>
        <dbReference type="ARBA" id="ARBA00006594"/>
    </source>
</evidence>
<name>A0AAX0UGM2_BURPE</name>
<comment type="similarity">
    <text evidence="1 4">Belongs to the N(4)/N(6)-methyltransferase family.</text>
</comment>
<dbReference type="GO" id="GO:0008170">
    <property type="term" value="F:N-methyltransferase activity"/>
    <property type="evidence" value="ECO:0007669"/>
    <property type="project" value="InterPro"/>
</dbReference>
<proteinExistence type="inferred from homology"/>
<dbReference type="Pfam" id="PF01555">
    <property type="entry name" value="N6_N4_Mtase"/>
    <property type="match status" value="2"/>
</dbReference>
<dbReference type="EMBL" id="PHRB01000002">
    <property type="protein sequence ID" value="PJO67520.1"/>
    <property type="molecule type" value="Genomic_DNA"/>
</dbReference>
<organism evidence="6 7">
    <name type="scientific">Burkholderia pseudomallei</name>
    <name type="common">Pseudomonas pseudomallei</name>
    <dbReference type="NCBI Taxonomy" id="28450"/>
    <lineage>
        <taxon>Bacteria</taxon>
        <taxon>Pseudomonadati</taxon>
        <taxon>Pseudomonadota</taxon>
        <taxon>Betaproteobacteria</taxon>
        <taxon>Burkholderiales</taxon>
        <taxon>Burkholderiaceae</taxon>
        <taxon>Burkholderia</taxon>
        <taxon>pseudomallei group</taxon>
    </lineage>
</organism>
<evidence type="ECO:0000259" key="5">
    <source>
        <dbReference type="Pfam" id="PF01555"/>
    </source>
</evidence>
<dbReference type="GO" id="GO:0032259">
    <property type="term" value="P:methylation"/>
    <property type="evidence" value="ECO:0007669"/>
    <property type="project" value="UniProtKB-KW"/>
</dbReference>
<dbReference type="PROSITE" id="PS00092">
    <property type="entry name" value="N6_MTASE"/>
    <property type="match status" value="1"/>
</dbReference>